<proteinExistence type="predicted"/>
<sequence>MLQCLSPFSGMPPQPTGIPTMEDPMTSNQGNSDFPPSGPNKFSRKNAKGFGKLNALVWPRCY</sequence>
<comment type="caution">
    <text evidence="2">The sequence shown here is derived from an EMBL/GenBank/DDBJ whole genome shotgun (WGS) entry which is preliminary data.</text>
</comment>
<evidence type="ECO:0000313" key="2">
    <source>
        <dbReference type="EMBL" id="KAH3710740.1"/>
    </source>
</evidence>
<evidence type="ECO:0000313" key="3">
    <source>
        <dbReference type="Proteomes" id="UP000828390"/>
    </source>
</evidence>
<feature type="compositionally biased region" description="Polar residues" evidence="1">
    <location>
        <begin position="25"/>
        <end position="34"/>
    </location>
</feature>
<accession>A0A9D3Z510</accession>
<reference evidence="2" key="1">
    <citation type="journal article" date="2019" name="bioRxiv">
        <title>The Genome of the Zebra Mussel, Dreissena polymorpha: A Resource for Invasive Species Research.</title>
        <authorList>
            <person name="McCartney M.A."/>
            <person name="Auch B."/>
            <person name="Kono T."/>
            <person name="Mallez S."/>
            <person name="Zhang Y."/>
            <person name="Obille A."/>
            <person name="Becker A."/>
            <person name="Abrahante J.E."/>
            <person name="Garbe J."/>
            <person name="Badalamenti J.P."/>
            <person name="Herman A."/>
            <person name="Mangelson H."/>
            <person name="Liachko I."/>
            <person name="Sullivan S."/>
            <person name="Sone E.D."/>
            <person name="Koren S."/>
            <person name="Silverstein K.A.T."/>
            <person name="Beckman K.B."/>
            <person name="Gohl D.M."/>
        </authorList>
    </citation>
    <scope>NUCLEOTIDE SEQUENCE</scope>
    <source>
        <strain evidence="2">Duluth1</strain>
        <tissue evidence="2">Whole animal</tissue>
    </source>
</reference>
<protein>
    <submittedName>
        <fullName evidence="2">Uncharacterized protein</fullName>
    </submittedName>
</protein>
<name>A0A9D3Z510_DREPO</name>
<organism evidence="2 3">
    <name type="scientific">Dreissena polymorpha</name>
    <name type="common">Zebra mussel</name>
    <name type="synonym">Mytilus polymorpha</name>
    <dbReference type="NCBI Taxonomy" id="45954"/>
    <lineage>
        <taxon>Eukaryota</taxon>
        <taxon>Metazoa</taxon>
        <taxon>Spiralia</taxon>
        <taxon>Lophotrochozoa</taxon>
        <taxon>Mollusca</taxon>
        <taxon>Bivalvia</taxon>
        <taxon>Autobranchia</taxon>
        <taxon>Heteroconchia</taxon>
        <taxon>Euheterodonta</taxon>
        <taxon>Imparidentia</taxon>
        <taxon>Neoheterodontei</taxon>
        <taxon>Myida</taxon>
        <taxon>Dreissenoidea</taxon>
        <taxon>Dreissenidae</taxon>
        <taxon>Dreissena</taxon>
    </lineage>
</organism>
<dbReference type="EMBL" id="JAIWYP010000014">
    <property type="protein sequence ID" value="KAH3710740.1"/>
    <property type="molecule type" value="Genomic_DNA"/>
</dbReference>
<dbReference type="Proteomes" id="UP000828390">
    <property type="component" value="Unassembled WGS sequence"/>
</dbReference>
<gene>
    <name evidence="2" type="ORF">DPMN_070234</name>
</gene>
<dbReference type="AlphaFoldDB" id="A0A9D3Z510"/>
<reference evidence="2" key="2">
    <citation type="submission" date="2020-11" db="EMBL/GenBank/DDBJ databases">
        <authorList>
            <person name="McCartney M.A."/>
            <person name="Auch B."/>
            <person name="Kono T."/>
            <person name="Mallez S."/>
            <person name="Becker A."/>
            <person name="Gohl D.M."/>
            <person name="Silverstein K.A.T."/>
            <person name="Koren S."/>
            <person name="Bechman K.B."/>
            <person name="Herman A."/>
            <person name="Abrahante J.E."/>
            <person name="Garbe J."/>
        </authorList>
    </citation>
    <scope>NUCLEOTIDE SEQUENCE</scope>
    <source>
        <strain evidence="2">Duluth1</strain>
        <tissue evidence="2">Whole animal</tissue>
    </source>
</reference>
<evidence type="ECO:0000256" key="1">
    <source>
        <dbReference type="SAM" id="MobiDB-lite"/>
    </source>
</evidence>
<feature type="region of interest" description="Disordered" evidence="1">
    <location>
        <begin position="1"/>
        <end position="46"/>
    </location>
</feature>
<keyword evidence="3" id="KW-1185">Reference proteome</keyword>